<dbReference type="GO" id="GO:0008270">
    <property type="term" value="F:zinc ion binding"/>
    <property type="evidence" value="ECO:0007669"/>
    <property type="project" value="UniProtKB-KW"/>
</dbReference>
<dbReference type="InterPro" id="IPR013083">
    <property type="entry name" value="Znf_RING/FYVE/PHD"/>
</dbReference>
<feature type="non-terminal residue" evidence="6">
    <location>
        <position position="1"/>
    </location>
</feature>
<evidence type="ECO:0000256" key="1">
    <source>
        <dbReference type="ARBA" id="ARBA00022723"/>
    </source>
</evidence>
<accession>A0A3N4L226</accession>
<evidence type="ECO:0000313" key="7">
    <source>
        <dbReference type="Proteomes" id="UP000277580"/>
    </source>
</evidence>
<dbReference type="SMART" id="SM00249">
    <property type="entry name" value="PHD"/>
    <property type="match status" value="1"/>
</dbReference>
<gene>
    <name evidence="6" type="ORF">P167DRAFT_472942</name>
</gene>
<dbReference type="InterPro" id="IPR053051">
    <property type="entry name" value="HDAC_complex_subunit"/>
</dbReference>
<keyword evidence="7" id="KW-1185">Reference proteome</keyword>
<dbReference type="PANTHER" id="PTHR47793:SF1">
    <property type="entry name" value="HISTONE DEACETYLASE COMPLEX SUBUNIT CTI6"/>
    <property type="match status" value="1"/>
</dbReference>
<dbReference type="PROSITE" id="PS01359">
    <property type="entry name" value="ZF_PHD_1"/>
    <property type="match status" value="1"/>
</dbReference>
<sequence length="73" mass="8447">RSQTVEEENTNGSPDDIIRCVCGAKEEDEDDSRMMIQCEGCEAWQHTQCMGIPKKKIPKQYFCEVCRPENHQI</sequence>
<dbReference type="PROSITE" id="PS50016">
    <property type="entry name" value="ZF_PHD_2"/>
    <property type="match status" value="1"/>
</dbReference>
<dbReference type="OrthoDB" id="79252at2759"/>
<keyword evidence="3" id="KW-0862">Zinc</keyword>
<evidence type="ECO:0000256" key="2">
    <source>
        <dbReference type="ARBA" id="ARBA00022771"/>
    </source>
</evidence>
<dbReference type="InterPro" id="IPR001965">
    <property type="entry name" value="Znf_PHD"/>
</dbReference>
<evidence type="ECO:0000259" key="5">
    <source>
        <dbReference type="PROSITE" id="PS50016"/>
    </source>
</evidence>
<name>A0A3N4L226_9PEZI</name>
<protein>
    <recommendedName>
        <fullName evidence="5">PHD-type domain-containing protein</fullName>
    </recommendedName>
</protein>
<evidence type="ECO:0000256" key="3">
    <source>
        <dbReference type="ARBA" id="ARBA00022833"/>
    </source>
</evidence>
<feature type="non-terminal residue" evidence="6">
    <location>
        <position position="73"/>
    </location>
</feature>
<organism evidence="6 7">
    <name type="scientific">Morchella conica CCBAS932</name>
    <dbReference type="NCBI Taxonomy" id="1392247"/>
    <lineage>
        <taxon>Eukaryota</taxon>
        <taxon>Fungi</taxon>
        <taxon>Dikarya</taxon>
        <taxon>Ascomycota</taxon>
        <taxon>Pezizomycotina</taxon>
        <taxon>Pezizomycetes</taxon>
        <taxon>Pezizales</taxon>
        <taxon>Morchellaceae</taxon>
        <taxon>Morchella</taxon>
    </lineage>
</organism>
<dbReference type="AlphaFoldDB" id="A0A3N4L226"/>
<dbReference type="InterPro" id="IPR019786">
    <property type="entry name" value="Zinc_finger_PHD-type_CS"/>
</dbReference>
<evidence type="ECO:0000313" key="6">
    <source>
        <dbReference type="EMBL" id="RPB16870.1"/>
    </source>
</evidence>
<dbReference type="PANTHER" id="PTHR47793">
    <property type="entry name" value="HISTONE DEACETYLASE COMPLEX SUBUNIT CTI6"/>
    <property type="match status" value="1"/>
</dbReference>
<reference evidence="6 7" key="1">
    <citation type="journal article" date="2018" name="Nat. Ecol. Evol.">
        <title>Pezizomycetes genomes reveal the molecular basis of ectomycorrhizal truffle lifestyle.</title>
        <authorList>
            <person name="Murat C."/>
            <person name="Payen T."/>
            <person name="Noel B."/>
            <person name="Kuo A."/>
            <person name="Morin E."/>
            <person name="Chen J."/>
            <person name="Kohler A."/>
            <person name="Krizsan K."/>
            <person name="Balestrini R."/>
            <person name="Da Silva C."/>
            <person name="Montanini B."/>
            <person name="Hainaut M."/>
            <person name="Levati E."/>
            <person name="Barry K.W."/>
            <person name="Belfiori B."/>
            <person name="Cichocki N."/>
            <person name="Clum A."/>
            <person name="Dockter R.B."/>
            <person name="Fauchery L."/>
            <person name="Guy J."/>
            <person name="Iotti M."/>
            <person name="Le Tacon F."/>
            <person name="Lindquist E.A."/>
            <person name="Lipzen A."/>
            <person name="Malagnac F."/>
            <person name="Mello A."/>
            <person name="Molinier V."/>
            <person name="Miyauchi S."/>
            <person name="Poulain J."/>
            <person name="Riccioni C."/>
            <person name="Rubini A."/>
            <person name="Sitrit Y."/>
            <person name="Splivallo R."/>
            <person name="Traeger S."/>
            <person name="Wang M."/>
            <person name="Zifcakova L."/>
            <person name="Wipf D."/>
            <person name="Zambonelli A."/>
            <person name="Paolocci F."/>
            <person name="Nowrousian M."/>
            <person name="Ottonello S."/>
            <person name="Baldrian P."/>
            <person name="Spatafora J.W."/>
            <person name="Henrissat B."/>
            <person name="Nagy L.G."/>
            <person name="Aury J.M."/>
            <person name="Wincker P."/>
            <person name="Grigoriev I.V."/>
            <person name="Bonfante P."/>
            <person name="Martin F.M."/>
        </authorList>
    </citation>
    <scope>NUCLEOTIDE SEQUENCE [LARGE SCALE GENOMIC DNA]</scope>
    <source>
        <strain evidence="6 7">CCBAS932</strain>
    </source>
</reference>
<dbReference type="Gene3D" id="3.30.40.10">
    <property type="entry name" value="Zinc/RING finger domain, C3HC4 (zinc finger)"/>
    <property type="match status" value="1"/>
</dbReference>
<proteinExistence type="predicted"/>
<evidence type="ECO:0000256" key="4">
    <source>
        <dbReference type="PROSITE-ProRule" id="PRU00146"/>
    </source>
</evidence>
<keyword evidence="2 4" id="KW-0863">Zinc-finger</keyword>
<dbReference type="Pfam" id="PF20826">
    <property type="entry name" value="PHD_5"/>
    <property type="match status" value="1"/>
</dbReference>
<dbReference type="InParanoid" id="A0A3N4L226"/>
<dbReference type="EMBL" id="ML119107">
    <property type="protein sequence ID" value="RPB16870.1"/>
    <property type="molecule type" value="Genomic_DNA"/>
</dbReference>
<feature type="domain" description="PHD-type" evidence="5">
    <location>
        <begin position="17"/>
        <end position="69"/>
    </location>
</feature>
<dbReference type="InterPro" id="IPR019787">
    <property type="entry name" value="Znf_PHD-finger"/>
</dbReference>
<dbReference type="SUPFAM" id="SSF57903">
    <property type="entry name" value="FYVE/PHD zinc finger"/>
    <property type="match status" value="1"/>
</dbReference>
<dbReference type="STRING" id="1392247.A0A3N4L226"/>
<keyword evidence="1" id="KW-0479">Metal-binding</keyword>
<dbReference type="Proteomes" id="UP000277580">
    <property type="component" value="Unassembled WGS sequence"/>
</dbReference>
<dbReference type="InterPro" id="IPR011011">
    <property type="entry name" value="Znf_FYVE_PHD"/>
</dbReference>